<evidence type="ECO:0000256" key="2">
    <source>
        <dbReference type="RuleBase" id="RU003707"/>
    </source>
</evidence>
<dbReference type="InterPro" id="IPR051683">
    <property type="entry name" value="Enoyl-CoA_Hydratase/Isomerase"/>
</dbReference>
<proteinExistence type="inferred from homology"/>
<keyword evidence="4" id="KW-1185">Reference proteome</keyword>
<dbReference type="Gene3D" id="3.90.226.10">
    <property type="entry name" value="2-enoyl-CoA Hydratase, Chain A, domain 1"/>
    <property type="match status" value="1"/>
</dbReference>
<dbReference type="PROSITE" id="PS00166">
    <property type="entry name" value="ENOYL_COA_HYDRATASE"/>
    <property type="match status" value="1"/>
</dbReference>
<dbReference type="PANTHER" id="PTHR42964:SF1">
    <property type="entry name" value="POLYKETIDE BIOSYNTHESIS ENOYL-COA HYDRATASE PKSH-RELATED"/>
    <property type="match status" value="1"/>
</dbReference>
<dbReference type="EMBL" id="FWFR01000004">
    <property type="protein sequence ID" value="SLN75510.1"/>
    <property type="molecule type" value="Genomic_DNA"/>
</dbReference>
<dbReference type="EC" id="4.1.2.41" evidence="3"/>
<dbReference type="InterPro" id="IPR018376">
    <property type="entry name" value="Enoyl-CoA_hyd/isom_CS"/>
</dbReference>
<name>A0A1Y5TX34_9PROT</name>
<protein>
    <submittedName>
        <fullName evidence="3">Hydroxycinnamoyl-CoA hydratase-lyase</fullName>
        <ecNumber evidence="3">4.1.2.41</ecNumber>
    </submittedName>
</protein>
<dbReference type="OrthoDB" id="9802898at2"/>
<dbReference type="GO" id="GO:0008300">
    <property type="term" value="P:isoprenoid catabolic process"/>
    <property type="evidence" value="ECO:0007669"/>
    <property type="project" value="TreeGrafter"/>
</dbReference>
<dbReference type="InterPro" id="IPR001753">
    <property type="entry name" value="Enoyl-CoA_hydra/iso"/>
</dbReference>
<dbReference type="RefSeq" id="WP_085885222.1">
    <property type="nucleotide sequence ID" value="NZ_FWFR01000004.1"/>
</dbReference>
<keyword evidence="3" id="KW-0456">Lyase</keyword>
<evidence type="ECO:0000313" key="4">
    <source>
        <dbReference type="Proteomes" id="UP000193200"/>
    </source>
</evidence>
<gene>
    <name evidence="3" type="ORF">OCH7691_03879</name>
</gene>
<dbReference type="AlphaFoldDB" id="A0A1Y5TX34"/>
<sequence length="280" mass="31487">MSAPKREFVKVEKQDGIAWTYLNRPHKKNAMSPGLHLEMHATLDELEADPETKVVVIAGADGVFSAGQDLKEYFRDLDENPAEAKRIRGISNRWQWDRLYMFDKPTIAMVEGFCVGGAFTHMLATDFAIACEDTTFSLSEVNWGILPGGMVSKALADAVPLRQALYYACLGDPFDGKEAARIGLITYAVPKELIREEVTKLAHKLMSKSPAALRATKQVIRQVRQMDFGQAADYMQVKKDAIRVSDPENSYNTGLQQFIDEKSYKPVYAPFKKRDEREKG</sequence>
<evidence type="ECO:0000256" key="1">
    <source>
        <dbReference type="ARBA" id="ARBA00005254"/>
    </source>
</evidence>
<organism evidence="3 4">
    <name type="scientific">Oceanibacterium hippocampi</name>
    <dbReference type="NCBI Taxonomy" id="745714"/>
    <lineage>
        <taxon>Bacteria</taxon>
        <taxon>Pseudomonadati</taxon>
        <taxon>Pseudomonadota</taxon>
        <taxon>Alphaproteobacteria</taxon>
        <taxon>Sneathiellales</taxon>
        <taxon>Sneathiellaceae</taxon>
        <taxon>Oceanibacterium</taxon>
    </lineage>
</organism>
<reference evidence="3 4" key="1">
    <citation type="submission" date="2017-03" db="EMBL/GenBank/DDBJ databases">
        <authorList>
            <person name="Afonso C.L."/>
            <person name="Miller P.J."/>
            <person name="Scott M.A."/>
            <person name="Spackman E."/>
            <person name="Goraichik I."/>
            <person name="Dimitrov K.M."/>
            <person name="Suarez D.L."/>
            <person name="Swayne D.E."/>
        </authorList>
    </citation>
    <scope>NUCLEOTIDE SEQUENCE [LARGE SCALE GENOMIC DNA]</scope>
    <source>
        <strain evidence="3 4">CECT 7691</strain>
    </source>
</reference>
<dbReference type="InterPro" id="IPR029045">
    <property type="entry name" value="ClpP/crotonase-like_dom_sf"/>
</dbReference>
<dbReference type="NCBIfam" id="NF006588">
    <property type="entry name" value="PRK09120.1"/>
    <property type="match status" value="1"/>
</dbReference>
<dbReference type="Pfam" id="PF00378">
    <property type="entry name" value="ECH_1"/>
    <property type="match status" value="1"/>
</dbReference>
<dbReference type="Proteomes" id="UP000193200">
    <property type="component" value="Unassembled WGS sequence"/>
</dbReference>
<evidence type="ECO:0000313" key="3">
    <source>
        <dbReference type="EMBL" id="SLN75510.1"/>
    </source>
</evidence>
<dbReference type="PANTHER" id="PTHR42964">
    <property type="entry name" value="ENOYL-COA HYDRATASE"/>
    <property type="match status" value="1"/>
</dbReference>
<accession>A0A1Y5TX34</accession>
<dbReference type="InParanoid" id="A0A1Y5TX34"/>
<dbReference type="Gene3D" id="6.10.250.2850">
    <property type="match status" value="1"/>
</dbReference>
<dbReference type="CDD" id="cd06558">
    <property type="entry name" value="crotonase-like"/>
    <property type="match status" value="1"/>
</dbReference>
<dbReference type="SUPFAM" id="SSF52096">
    <property type="entry name" value="ClpP/crotonase"/>
    <property type="match status" value="1"/>
</dbReference>
<comment type="similarity">
    <text evidence="1 2">Belongs to the enoyl-CoA hydratase/isomerase family.</text>
</comment>
<dbReference type="GO" id="GO:0016829">
    <property type="term" value="F:lyase activity"/>
    <property type="evidence" value="ECO:0007669"/>
    <property type="project" value="UniProtKB-KW"/>
</dbReference>